<name>A0A937HIC9_9PROT</name>
<dbReference type="Gene3D" id="2.70.70.10">
    <property type="entry name" value="Glucose Permease (Domain IIA)"/>
    <property type="match status" value="1"/>
</dbReference>
<comment type="caution">
    <text evidence="3">The sequence shown here is derived from an EMBL/GenBank/DDBJ whole genome shotgun (WGS) entry which is preliminary data.</text>
</comment>
<protein>
    <submittedName>
        <fullName evidence="3">M23 family metallopeptidase</fullName>
    </submittedName>
</protein>
<dbReference type="InterPro" id="IPR016047">
    <property type="entry name" value="M23ase_b-sheet_dom"/>
</dbReference>
<feature type="domain" description="M23ase beta-sheet core" evidence="2">
    <location>
        <begin position="171"/>
        <end position="266"/>
    </location>
</feature>
<reference evidence="3" key="1">
    <citation type="submission" date="2020-10" db="EMBL/GenBank/DDBJ databases">
        <title>Microbiome of the Black Sea water column analyzed by genome centric metagenomics.</title>
        <authorList>
            <person name="Cabello-Yeves P.J."/>
            <person name="Callieri C."/>
            <person name="Picazo A."/>
            <person name="Mehrshad M."/>
            <person name="Haro-Moreno J.M."/>
            <person name="Roda-Garcia J."/>
            <person name="Dzembekova N."/>
            <person name="Slabakova V."/>
            <person name="Slabakova N."/>
            <person name="Moncheva S."/>
            <person name="Rodriguez-Valera F."/>
        </authorList>
    </citation>
    <scope>NUCLEOTIDE SEQUENCE</scope>
    <source>
        <strain evidence="3">BS307-5m-G5</strain>
    </source>
</reference>
<evidence type="ECO:0000313" key="3">
    <source>
        <dbReference type="EMBL" id="MBL6762175.1"/>
    </source>
</evidence>
<dbReference type="GO" id="GO:0004222">
    <property type="term" value="F:metalloendopeptidase activity"/>
    <property type="evidence" value="ECO:0007669"/>
    <property type="project" value="TreeGrafter"/>
</dbReference>
<accession>A0A937HIC9</accession>
<dbReference type="FunFam" id="2.70.70.10:FF:000019">
    <property type="entry name" value="M23 family peptidase"/>
    <property type="match status" value="1"/>
</dbReference>
<feature type="non-terminal residue" evidence="3">
    <location>
        <position position="266"/>
    </location>
</feature>
<evidence type="ECO:0000259" key="2">
    <source>
        <dbReference type="Pfam" id="PF01551"/>
    </source>
</evidence>
<evidence type="ECO:0000256" key="1">
    <source>
        <dbReference type="SAM" id="SignalP"/>
    </source>
</evidence>
<dbReference type="PANTHER" id="PTHR21666">
    <property type="entry name" value="PEPTIDASE-RELATED"/>
    <property type="match status" value="1"/>
</dbReference>
<dbReference type="Pfam" id="PF01551">
    <property type="entry name" value="Peptidase_M23"/>
    <property type="match status" value="1"/>
</dbReference>
<dbReference type="AlphaFoldDB" id="A0A937HIC9"/>
<proteinExistence type="predicted"/>
<sequence length="266" mass="28710">MRRAIRLLVLLLLGPITAVAAELPREFVRAQSGQFTQGGLVLLHLIDGTQVKLNGETLPQVDGRTVLGFGRDAALSQDLVFVRGGATARVAIKLRQRSYDIQRIDGLPPAMVTPPKDALPRIARGAKLKRAARAIASADDGFAEGFKWPTKGRVTGVYGSQRFYNGEARRPHFGIDIAAPRGTPVTAAASGTVTLAEADMYFEGGLIFIDHGLSLTSAYMHLDSLKVEVGQKVQRGDVIATVGSTGRSTGPHLDWRMFWRGARLDP</sequence>
<dbReference type="SUPFAM" id="SSF51261">
    <property type="entry name" value="Duplicated hybrid motif"/>
    <property type="match status" value="1"/>
</dbReference>
<keyword evidence="1" id="KW-0732">Signal</keyword>
<dbReference type="InterPro" id="IPR050570">
    <property type="entry name" value="Cell_wall_metabolism_enzyme"/>
</dbReference>
<dbReference type="PANTHER" id="PTHR21666:SF285">
    <property type="entry name" value="M23 FAMILY METALLOPEPTIDASE"/>
    <property type="match status" value="1"/>
</dbReference>
<dbReference type="InterPro" id="IPR011055">
    <property type="entry name" value="Dup_hybrid_motif"/>
</dbReference>
<dbReference type="EMBL" id="JADHOK010000081">
    <property type="protein sequence ID" value="MBL6762175.1"/>
    <property type="molecule type" value="Genomic_DNA"/>
</dbReference>
<organism evidence="3 4">
    <name type="scientific">PS1 clade bacterium</name>
    <dbReference type="NCBI Taxonomy" id="2175152"/>
    <lineage>
        <taxon>Bacteria</taxon>
        <taxon>Pseudomonadati</taxon>
        <taxon>Pseudomonadota</taxon>
        <taxon>Alphaproteobacteria</taxon>
        <taxon>PS1 clade</taxon>
    </lineage>
</organism>
<gene>
    <name evidence="3" type="ORF">ISQ19_05710</name>
</gene>
<feature type="chain" id="PRO_5037829178" evidence="1">
    <location>
        <begin position="21"/>
        <end position="266"/>
    </location>
</feature>
<dbReference type="CDD" id="cd12797">
    <property type="entry name" value="M23_peptidase"/>
    <property type="match status" value="1"/>
</dbReference>
<dbReference type="Proteomes" id="UP000785783">
    <property type="component" value="Unassembled WGS sequence"/>
</dbReference>
<feature type="signal peptide" evidence="1">
    <location>
        <begin position="1"/>
        <end position="20"/>
    </location>
</feature>
<evidence type="ECO:0000313" key="4">
    <source>
        <dbReference type="Proteomes" id="UP000785783"/>
    </source>
</evidence>